<organism evidence="2 3">
    <name type="scientific">Solanum stoloniferum</name>
    <dbReference type="NCBI Taxonomy" id="62892"/>
    <lineage>
        <taxon>Eukaryota</taxon>
        <taxon>Viridiplantae</taxon>
        <taxon>Streptophyta</taxon>
        <taxon>Embryophyta</taxon>
        <taxon>Tracheophyta</taxon>
        <taxon>Spermatophyta</taxon>
        <taxon>Magnoliopsida</taxon>
        <taxon>eudicotyledons</taxon>
        <taxon>Gunneridae</taxon>
        <taxon>Pentapetalae</taxon>
        <taxon>asterids</taxon>
        <taxon>lamiids</taxon>
        <taxon>Solanales</taxon>
        <taxon>Solanaceae</taxon>
        <taxon>Solanoideae</taxon>
        <taxon>Solaneae</taxon>
        <taxon>Solanum</taxon>
    </lineage>
</organism>
<evidence type="ECO:0000256" key="1">
    <source>
        <dbReference type="SAM" id="Phobius"/>
    </source>
</evidence>
<dbReference type="InterPro" id="IPR025461">
    <property type="entry name" value="ABA4-like"/>
</dbReference>
<accession>A0ABD2UVD7</accession>
<dbReference type="EMBL" id="JBJKTR010000003">
    <property type="protein sequence ID" value="KAL3372830.1"/>
    <property type="molecule type" value="Genomic_DNA"/>
</dbReference>
<evidence type="ECO:0008006" key="4">
    <source>
        <dbReference type="Google" id="ProtNLM"/>
    </source>
</evidence>
<dbReference type="AlphaFoldDB" id="A0ABD2UVD7"/>
<proteinExistence type="predicted"/>
<comment type="caution">
    <text evidence="2">The sequence shown here is derived from an EMBL/GenBank/DDBJ whole genome shotgun (WGS) entry which is preliminary data.</text>
</comment>
<gene>
    <name evidence="2" type="ORF">AABB24_005053</name>
</gene>
<evidence type="ECO:0000313" key="3">
    <source>
        <dbReference type="Proteomes" id="UP001627284"/>
    </source>
</evidence>
<dbReference type="Proteomes" id="UP001627284">
    <property type="component" value="Unassembled WGS sequence"/>
</dbReference>
<keyword evidence="1" id="KW-0472">Membrane</keyword>
<feature type="transmembrane region" description="Helical" evidence="1">
    <location>
        <begin position="130"/>
        <end position="148"/>
    </location>
</feature>
<protein>
    <recommendedName>
        <fullName evidence="4">Neoxanthin synthase</fullName>
    </recommendedName>
</protein>
<sequence>MDQIALFFQGNNIFLEDQESLQVQIFQKLFCKEGAQGCLLHTQKMMESNTPYIVLGLLYSYLLYLSWTPDTLQLLFPSNTSWIPELAGIAKMFSREMTLASAWIHLLIIDLFAARQVYHDGLQNDVETRHSIPLILLCCPIGLVAHLITKKLYLLRFFETDKE</sequence>
<keyword evidence="1" id="KW-0812">Transmembrane</keyword>
<dbReference type="PANTHER" id="PTHR34543">
    <property type="entry name" value="PROTEIN ABA DEFICIENT 4, CHLOROPLASTIC"/>
    <property type="match status" value="1"/>
</dbReference>
<keyword evidence="3" id="KW-1185">Reference proteome</keyword>
<evidence type="ECO:0000313" key="2">
    <source>
        <dbReference type="EMBL" id="KAL3372830.1"/>
    </source>
</evidence>
<name>A0ABD2UVD7_9SOLN</name>
<dbReference type="PANTHER" id="PTHR34543:SF8">
    <property type="entry name" value="PROTEIN ABA DEFICIENT 4, CHLOROPLASTIC-LIKE"/>
    <property type="match status" value="1"/>
</dbReference>
<reference evidence="2 3" key="1">
    <citation type="submission" date="2024-05" db="EMBL/GenBank/DDBJ databases">
        <title>De novo assembly of an allotetraploid wild potato.</title>
        <authorList>
            <person name="Hosaka A.J."/>
        </authorList>
    </citation>
    <scope>NUCLEOTIDE SEQUENCE [LARGE SCALE GENOMIC DNA]</scope>
    <source>
        <tissue evidence="2">Young leaves</tissue>
    </source>
</reference>
<feature type="transmembrane region" description="Helical" evidence="1">
    <location>
        <begin position="97"/>
        <end position="118"/>
    </location>
</feature>
<keyword evidence="1" id="KW-1133">Transmembrane helix</keyword>
<dbReference type="Pfam" id="PF14108">
    <property type="entry name" value="ABA4-like"/>
    <property type="match status" value="1"/>
</dbReference>
<dbReference type="EMBL" id="JBJKTR010000003">
    <property type="protein sequence ID" value="KAL3372831.1"/>
    <property type="molecule type" value="Genomic_DNA"/>
</dbReference>
<feature type="transmembrane region" description="Helical" evidence="1">
    <location>
        <begin position="52"/>
        <end position="76"/>
    </location>
</feature>